<dbReference type="PANTHER" id="PTHR21197">
    <property type="entry name" value="UDP-GALACTOPYRANOSE MUTASE"/>
    <property type="match status" value="1"/>
</dbReference>
<dbReference type="NCBIfam" id="NF005545">
    <property type="entry name" value="PRK07208.1-1"/>
    <property type="match status" value="1"/>
</dbReference>
<dbReference type="SUPFAM" id="SSF51971">
    <property type="entry name" value="Nucleotide-binding domain"/>
    <property type="match status" value="1"/>
</dbReference>
<dbReference type="EMBL" id="UOGE01000106">
    <property type="protein sequence ID" value="VAX25430.1"/>
    <property type="molecule type" value="Genomic_DNA"/>
</dbReference>
<dbReference type="NCBIfam" id="NF005548">
    <property type="entry name" value="PRK07208.1-4"/>
    <property type="match status" value="1"/>
</dbReference>
<dbReference type="AlphaFoldDB" id="A0A3B1CRX1"/>
<dbReference type="GO" id="GO:0008767">
    <property type="term" value="F:UDP-galactopyranose mutase activity"/>
    <property type="evidence" value="ECO:0007669"/>
    <property type="project" value="TreeGrafter"/>
</dbReference>
<dbReference type="GO" id="GO:0050660">
    <property type="term" value="F:flavin adenine dinucleotide binding"/>
    <property type="evidence" value="ECO:0007669"/>
    <property type="project" value="TreeGrafter"/>
</dbReference>
<dbReference type="GO" id="GO:0005829">
    <property type="term" value="C:cytosol"/>
    <property type="evidence" value="ECO:0007669"/>
    <property type="project" value="TreeGrafter"/>
</dbReference>
<dbReference type="InterPro" id="IPR036188">
    <property type="entry name" value="FAD/NAD-bd_sf"/>
</dbReference>
<organism evidence="1">
    <name type="scientific">hydrothermal vent metagenome</name>
    <dbReference type="NCBI Taxonomy" id="652676"/>
    <lineage>
        <taxon>unclassified sequences</taxon>
        <taxon>metagenomes</taxon>
        <taxon>ecological metagenomes</taxon>
    </lineage>
</organism>
<gene>
    <name evidence="1" type="ORF">MNBD_NITROSPINAE02-1154</name>
</gene>
<sequence>MAQDIVVIGAGPAGMTAAYESIRLGYHPVVLEKFNKIGGISRTEIYKGYRFDIGGHRFFTNIKQVQNLWNEMLNGDFQKVSRISKIYHNGAYFKYPLELSDVLSNIGFIEVTLVTISFCWAKLKPFAKNETFEQWVTSQFGRRLYETFFKVYTEKIWGMPCHEIKSDWAAQRINGLSLGSVALNALFGRNNVKSLIKQFHYPSLGPGMMWEKFHEVVVNEGGVVELNSDVIKINRDGLTIKSVTVKQGKTIFEIPLNNLISSMPLTELIFKLSKAPPQEVINAAKKLRYRALIIVGLIINEAHLFEDNWIYIHCADVKVGRIQNFKNWSRAMVADQNKTSIGMEYFCDEGDEMWKTPDTKFIELATDEMAHLGIASKGDVEDGVVFREAKAYPVYDLEYRQHVKVIQGFLSMFDNLQTVGRNGLHRYNNMDHSMLTAIQAAKNISGEKHDLWSVNADATYHENGSS</sequence>
<reference evidence="1" key="1">
    <citation type="submission" date="2018-06" db="EMBL/GenBank/DDBJ databases">
        <authorList>
            <person name="Zhirakovskaya E."/>
        </authorList>
    </citation>
    <scope>NUCLEOTIDE SEQUENCE</scope>
</reference>
<dbReference type="Gene3D" id="3.50.50.60">
    <property type="entry name" value="FAD/NAD(P)-binding domain"/>
    <property type="match status" value="1"/>
</dbReference>
<dbReference type="NCBIfam" id="NF005547">
    <property type="entry name" value="PRK07208.1-3"/>
    <property type="match status" value="1"/>
</dbReference>
<name>A0A3B1CRX1_9ZZZZ</name>
<accession>A0A3B1CRX1</accession>
<dbReference type="PANTHER" id="PTHR21197:SF0">
    <property type="entry name" value="UDP-GALACTOPYRANOSE MUTASE"/>
    <property type="match status" value="1"/>
</dbReference>
<proteinExistence type="predicted"/>
<dbReference type="Pfam" id="PF13450">
    <property type="entry name" value="NAD_binding_8"/>
    <property type="match status" value="1"/>
</dbReference>
<evidence type="ECO:0000313" key="1">
    <source>
        <dbReference type="EMBL" id="VAX25430.1"/>
    </source>
</evidence>
<dbReference type="PRINTS" id="PR00419">
    <property type="entry name" value="ADXRDTASE"/>
</dbReference>
<protein>
    <submittedName>
        <fullName evidence="1">Protoporphyrinogen oxidase</fullName>
    </submittedName>
</protein>